<organism evidence="2 3">
    <name type="scientific">Ascobolus immersus RN42</name>
    <dbReference type="NCBI Taxonomy" id="1160509"/>
    <lineage>
        <taxon>Eukaryota</taxon>
        <taxon>Fungi</taxon>
        <taxon>Dikarya</taxon>
        <taxon>Ascomycota</taxon>
        <taxon>Pezizomycotina</taxon>
        <taxon>Pezizomycetes</taxon>
        <taxon>Pezizales</taxon>
        <taxon>Ascobolaceae</taxon>
        <taxon>Ascobolus</taxon>
    </lineage>
</organism>
<proteinExistence type="predicted"/>
<dbReference type="Proteomes" id="UP000275078">
    <property type="component" value="Unassembled WGS sequence"/>
</dbReference>
<protein>
    <submittedName>
        <fullName evidence="2">Uncharacterized protein</fullName>
    </submittedName>
</protein>
<feature type="region of interest" description="Disordered" evidence="1">
    <location>
        <begin position="58"/>
        <end position="78"/>
    </location>
</feature>
<name>A0A3N4HH69_ASCIM</name>
<feature type="compositionally biased region" description="Basic and acidic residues" evidence="1">
    <location>
        <begin position="203"/>
        <end position="217"/>
    </location>
</feature>
<dbReference type="EMBL" id="ML119907">
    <property type="protein sequence ID" value="RPA71681.1"/>
    <property type="molecule type" value="Genomic_DNA"/>
</dbReference>
<feature type="region of interest" description="Disordered" evidence="1">
    <location>
        <begin position="202"/>
        <end position="246"/>
    </location>
</feature>
<feature type="compositionally biased region" description="Basic residues" evidence="1">
    <location>
        <begin position="58"/>
        <end position="77"/>
    </location>
</feature>
<evidence type="ECO:0000313" key="2">
    <source>
        <dbReference type="EMBL" id="RPA71681.1"/>
    </source>
</evidence>
<dbReference type="AlphaFoldDB" id="A0A3N4HH69"/>
<gene>
    <name evidence="2" type="ORF">BJ508DRAFT_315390</name>
</gene>
<sequence>MATSKPPASISNRHDQSSMSVKVILRHREAAPSKVVLPTPTSEFCALVTLNNKNATRSTKHHCTRVKQRSSFQHRHPNPALLLPRYSQQQKRNQVATDKAPLHQGRTKVANKDVSTSFELLQRLNRMNEKRNDCIDTVIQTSLEQEMSFARAQTNGILFCFKSDGFCMLSKHPSPSHLFLSSQLVPLRPSRRLPIPRLRFKNKREEQHDQRKAEAWTRKQGAPIENKPAETAPQRLGAAKQKERRNSPGWVTWDTSLARADPGHSGQTSRIVRPANDDNALISLPHKRMLGAMKESDEEAWKERNARIEGTFITLYYNVQGKAAIYSLHPTLSFCEFYLCLIPTGADQSLH</sequence>
<accession>A0A3N4HH69</accession>
<evidence type="ECO:0000256" key="1">
    <source>
        <dbReference type="SAM" id="MobiDB-lite"/>
    </source>
</evidence>
<reference evidence="2 3" key="1">
    <citation type="journal article" date="2018" name="Nat. Ecol. Evol.">
        <title>Pezizomycetes genomes reveal the molecular basis of ectomycorrhizal truffle lifestyle.</title>
        <authorList>
            <person name="Murat C."/>
            <person name="Payen T."/>
            <person name="Noel B."/>
            <person name="Kuo A."/>
            <person name="Morin E."/>
            <person name="Chen J."/>
            <person name="Kohler A."/>
            <person name="Krizsan K."/>
            <person name="Balestrini R."/>
            <person name="Da Silva C."/>
            <person name="Montanini B."/>
            <person name="Hainaut M."/>
            <person name="Levati E."/>
            <person name="Barry K.W."/>
            <person name="Belfiori B."/>
            <person name="Cichocki N."/>
            <person name="Clum A."/>
            <person name="Dockter R.B."/>
            <person name="Fauchery L."/>
            <person name="Guy J."/>
            <person name="Iotti M."/>
            <person name="Le Tacon F."/>
            <person name="Lindquist E.A."/>
            <person name="Lipzen A."/>
            <person name="Malagnac F."/>
            <person name="Mello A."/>
            <person name="Molinier V."/>
            <person name="Miyauchi S."/>
            <person name="Poulain J."/>
            <person name="Riccioni C."/>
            <person name="Rubini A."/>
            <person name="Sitrit Y."/>
            <person name="Splivallo R."/>
            <person name="Traeger S."/>
            <person name="Wang M."/>
            <person name="Zifcakova L."/>
            <person name="Wipf D."/>
            <person name="Zambonelli A."/>
            <person name="Paolocci F."/>
            <person name="Nowrousian M."/>
            <person name="Ottonello S."/>
            <person name="Baldrian P."/>
            <person name="Spatafora J.W."/>
            <person name="Henrissat B."/>
            <person name="Nagy L.G."/>
            <person name="Aury J.M."/>
            <person name="Wincker P."/>
            <person name="Grigoriev I.V."/>
            <person name="Bonfante P."/>
            <person name="Martin F.M."/>
        </authorList>
    </citation>
    <scope>NUCLEOTIDE SEQUENCE [LARGE SCALE GENOMIC DNA]</scope>
    <source>
        <strain evidence="2 3">RN42</strain>
    </source>
</reference>
<evidence type="ECO:0000313" key="3">
    <source>
        <dbReference type="Proteomes" id="UP000275078"/>
    </source>
</evidence>
<keyword evidence="3" id="KW-1185">Reference proteome</keyword>